<accession>A0A7S3CUW0</accession>
<evidence type="ECO:0000313" key="3">
    <source>
        <dbReference type="EMBL" id="CAE0238090.1"/>
    </source>
</evidence>
<reference evidence="2" key="1">
    <citation type="submission" date="2021-01" db="EMBL/GenBank/DDBJ databases">
        <authorList>
            <person name="Corre E."/>
            <person name="Pelletier E."/>
            <person name="Niang G."/>
            <person name="Scheremetjew M."/>
            <person name="Finn R."/>
            <person name="Kale V."/>
            <person name="Holt S."/>
            <person name="Cochrane G."/>
            <person name="Meng A."/>
            <person name="Brown T."/>
            <person name="Cohen L."/>
        </authorList>
    </citation>
    <scope>NUCLEOTIDE SEQUENCE</scope>
    <source>
        <strain evidence="2">NIES-2562</strain>
    </source>
</reference>
<sequence length="216" mass="24912">MVLFADKKKTFRPKKQHQKGTKFHELHKYVKTTLKATLGGPGNLRQAVALPAGENLNDWLAVNTVDFFNQINLMYGSILDFCTPDTCPVMNAGAKYEYLWADGVKVKQAIKCSAPQYVDYLIEWVQSQLDNENVFPSDPERPFPKSFVNSVKTIFKRLFRVYAHIYHAHMQKVIELGAEAHLNTCFKHFLFFILEFNLVDKKELAPLEDLIRSLKQ</sequence>
<dbReference type="Pfam" id="PF03637">
    <property type="entry name" value="Mob1_phocein"/>
    <property type="match status" value="1"/>
</dbReference>
<dbReference type="EMBL" id="HBIB01000388">
    <property type="protein sequence ID" value="CAE0238090.1"/>
    <property type="molecule type" value="Transcribed_RNA"/>
</dbReference>
<dbReference type="PANTHER" id="PTHR22599">
    <property type="entry name" value="MPS ONE BINDER KINASE ACTIVATOR-LIKE MOB"/>
    <property type="match status" value="1"/>
</dbReference>
<evidence type="ECO:0000313" key="2">
    <source>
        <dbReference type="EMBL" id="CAE0238089.1"/>
    </source>
</evidence>
<protein>
    <submittedName>
        <fullName evidence="2">Uncharacterized protein</fullName>
    </submittedName>
</protein>
<organism evidence="2">
    <name type="scientific">Palpitomonas bilix</name>
    <dbReference type="NCBI Taxonomy" id="652834"/>
    <lineage>
        <taxon>Eukaryota</taxon>
        <taxon>Eukaryota incertae sedis</taxon>
    </lineage>
</organism>
<proteinExistence type="predicted"/>
<evidence type="ECO:0000313" key="4">
    <source>
        <dbReference type="EMBL" id="CAE0238091.1"/>
    </source>
</evidence>
<dbReference type="AlphaFoldDB" id="A0A7S3CUW0"/>
<dbReference type="EMBL" id="HBIB01000387">
    <property type="protein sequence ID" value="CAE0238089.1"/>
    <property type="molecule type" value="Transcribed_RNA"/>
</dbReference>
<dbReference type="SUPFAM" id="SSF101152">
    <property type="entry name" value="Mob1/phocein"/>
    <property type="match status" value="1"/>
</dbReference>
<dbReference type="InterPro" id="IPR036703">
    <property type="entry name" value="MOB_kinase_act_sf"/>
</dbReference>
<dbReference type="Gene3D" id="1.20.140.30">
    <property type="entry name" value="MOB kinase activator"/>
    <property type="match status" value="1"/>
</dbReference>
<dbReference type="SMART" id="SM01388">
    <property type="entry name" value="Mob1_phocein"/>
    <property type="match status" value="1"/>
</dbReference>
<dbReference type="FunFam" id="1.20.140.30:FF:000001">
    <property type="entry name" value="MOB kinase activator 1A"/>
    <property type="match status" value="1"/>
</dbReference>
<evidence type="ECO:0000313" key="1">
    <source>
        <dbReference type="EMBL" id="CAE0238088.1"/>
    </source>
</evidence>
<name>A0A7S3CUW0_9EUKA</name>
<dbReference type="InterPro" id="IPR005301">
    <property type="entry name" value="MOB_kinase_act_fam"/>
</dbReference>
<dbReference type="EMBL" id="HBIB01000386">
    <property type="protein sequence ID" value="CAE0238088.1"/>
    <property type="molecule type" value="Transcribed_RNA"/>
</dbReference>
<dbReference type="EMBL" id="HBIB01000389">
    <property type="protein sequence ID" value="CAE0238091.1"/>
    <property type="molecule type" value="Transcribed_RNA"/>
</dbReference>
<gene>
    <name evidence="1" type="ORF">PBIL07802_LOCUS229</name>
    <name evidence="2" type="ORF">PBIL07802_LOCUS230</name>
    <name evidence="3" type="ORF">PBIL07802_LOCUS231</name>
    <name evidence="4" type="ORF">PBIL07802_LOCUS232</name>
</gene>